<proteinExistence type="predicted"/>
<evidence type="ECO:0000313" key="2">
    <source>
        <dbReference type="Proteomes" id="UP001234297"/>
    </source>
</evidence>
<evidence type="ECO:0000313" key="1">
    <source>
        <dbReference type="EMBL" id="KAJ8619955.1"/>
    </source>
</evidence>
<name>A0ACC2KFN7_PERAE</name>
<gene>
    <name evidence="1" type="ORF">MRB53_028484</name>
</gene>
<dbReference type="Proteomes" id="UP001234297">
    <property type="component" value="Chromosome 9"/>
</dbReference>
<reference evidence="1 2" key="1">
    <citation type="journal article" date="2022" name="Hortic Res">
        <title>A haplotype resolved chromosomal level avocado genome allows analysis of novel avocado genes.</title>
        <authorList>
            <person name="Nath O."/>
            <person name="Fletcher S.J."/>
            <person name="Hayward A."/>
            <person name="Shaw L.M."/>
            <person name="Masouleh A.K."/>
            <person name="Furtado A."/>
            <person name="Henry R.J."/>
            <person name="Mitter N."/>
        </authorList>
    </citation>
    <scope>NUCLEOTIDE SEQUENCE [LARGE SCALE GENOMIC DNA]</scope>
    <source>
        <strain evidence="2">cv. Hass</strain>
    </source>
</reference>
<sequence>MDLLVSKQLLEALKASFEMHMTVLSLPIDKWFSSSLLFMRNYCRPLRLQIFSLPKTTPHLVLYPCSILNVILLSFSVSQMSGSLIGNSLWIGTPRAAICQTPMLASHDGLPKGGSMLCKGGELLDRILSRGGKYSVEEARVVIIQILNEISSQRRML</sequence>
<comment type="caution">
    <text evidence="1">The sequence shown here is derived from an EMBL/GenBank/DDBJ whole genome shotgun (WGS) entry which is preliminary data.</text>
</comment>
<protein>
    <submittedName>
        <fullName evidence="1">Uncharacterized protein</fullName>
    </submittedName>
</protein>
<organism evidence="1 2">
    <name type="scientific">Persea americana</name>
    <name type="common">Avocado</name>
    <dbReference type="NCBI Taxonomy" id="3435"/>
    <lineage>
        <taxon>Eukaryota</taxon>
        <taxon>Viridiplantae</taxon>
        <taxon>Streptophyta</taxon>
        <taxon>Embryophyta</taxon>
        <taxon>Tracheophyta</taxon>
        <taxon>Spermatophyta</taxon>
        <taxon>Magnoliopsida</taxon>
        <taxon>Magnoliidae</taxon>
        <taxon>Laurales</taxon>
        <taxon>Lauraceae</taxon>
        <taxon>Persea</taxon>
    </lineage>
</organism>
<accession>A0ACC2KFN7</accession>
<keyword evidence="2" id="KW-1185">Reference proteome</keyword>
<dbReference type="EMBL" id="CM056817">
    <property type="protein sequence ID" value="KAJ8619955.1"/>
    <property type="molecule type" value="Genomic_DNA"/>
</dbReference>